<feature type="transmembrane region" description="Helical" evidence="1">
    <location>
        <begin position="235"/>
        <end position="255"/>
    </location>
</feature>
<dbReference type="OrthoDB" id="5453678at2"/>
<keyword evidence="1" id="KW-0812">Transmembrane</keyword>
<dbReference type="PANTHER" id="PTHR38139">
    <property type="entry name" value="GATE DOMAIN-CONTAINING PROTEIN"/>
    <property type="match status" value="1"/>
</dbReference>
<dbReference type="PANTHER" id="PTHR38139:SF1">
    <property type="entry name" value="NUCLEOSIDE TRANSPORTER_FEOB GTPASE GATE DOMAIN-CONTAINING PROTEIN"/>
    <property type="match status" value="1"/>
</dbReference>
<comment type="caution">
    <text evidence="2">The sequence shown here is derived from an EMBL/GenBank/DDBJ whole genome shotgun (WGS) entry which is preliminary data.</text>
</comment>
<dbReference type="Proteomes" id="UP000093080">
    <property type="component" value="Unassembled WGS sequence"/>
</dbReference>
<evidence type="ECO:0000256" key="1">
    <source>
        <dbReference type="SAM" id="Phobius"/>
    </source>
</evidence>
<feature type="transmembrane region" description="Helical" evidence="1">
    <location>
        <begin position="308"/>
        <end position="325"/>
    </location>
</feature>
<evidence type="ECO:0000313" key="2">
    <source>
        <dbReference type="EMBL" id="OCC15369.1"/>
    </source>
</evidence>
<accession>A0A1B9F605</accession>
<feature type="transmembrane region" description="Helical" evidence="1">
    <location>
        <begin position="101"/>
        <end position="123"/>
    </location>
</feature>
<sequence length="367" mass="40533">MIPFYMGTFHKKKKKGRHKPKNTQRNFITSLIVTSLFIVLLFYLGVDANSLAKRIILPLSRLFLIIALTLSISGFVEGMGWSKIIARYVRPLMKMGGFSDHAGIAFTTAFLSGVAANTMLLNAYEENKITERELFLANLLNTGLPSYFLHLPTTIAIIVPLVGRAGAIYLLITFSAALLRTIVITLCGRLILVRNRAQRNHGPASVPRAEEQEKDGLGKAITLIKRYLKTRLTRIVVFTIPIYLGVVLAQEVGVFDWLQEKSAFFIQLQGFPVESVSVVAFTIIAEFTAGAAAAGAMLHSGILTVKETVLALVLGNVIATPFRAIRHQLPRYLGIYRPAMGIKLLVTGQTLRVVSVIVVAICYVYWL</sequence>
<keyword evidence="1" id="KW-0472">Membrane</keyword>
<keyword evidence="3" id="KW-1185">Reference proteome</keyword>
<proteinExistence type="predicted"/>
<dbReference type="AlphaFoldDB" id="A0A1B9F605"/>
<organism evidence="2 3">
    <name type="scientific">Dissulfuribacter thermophilus</name>
    <dbReference type="NCBI Taxonomy" id="1156395"/>
    <lineage>
        <taxon>Bacteria</taxon>
        <taxon>Pseudomonadati</taxon>
        <taxon>Thermodesulfobacteriota</taxon>
        <taxon>Dissulfuribacteria</taxon>
        <taxon>Dissulfuribacterales</taxon>
        <taxon>Dissulfuribacteraceae</taxon>
        <taxon>Dissulfuribacter</taxon>
    </lineage>
</organism>
<feature type="transmembrane region" description="Helical" evidence="1">
    <location>
        <begin position="27"/>
        <end position="46"/>
    </location>
</feature>
<dbReference type="InterPro" id="IPR038880">
    <property type="entry name" value="MJ0871-like"/>
</dbReference>
<protein>
    <submittedName>
        <fullName evidence="2">Putative cobalt transporter in sulfate-reducing delta-proteobacteria</fullName>
    </submittedName>
</protein>
<feature type="transmembrane region" description="Helical" evidence="1">
    <location>
        <begin position="135"/>
        <end position="162"/>
    </location>
</feature>
<feature type="transmembrane region" description="Helical" evidence="1">
    <location>
        <begin position="168"/>
        <end position="192"/>
    </location>
</feature>
<evidence type="ECO:0000313" key="3">
    <source>
        <dbReference type="Proteomes" id="UP000093080"/>
    </source>
</evidence>
<gene>
    <name evidence="2" type="ORF">DBT_1116</name>
</gene>
<feature type="transmembrane region" description="Helical" evidence="1">
    <location>
        <begin position="275"/>
        <end position="296"/>
    </location>
</feature>
<feature type="transmembrane region" description="Helical" evidence="1">
    <location>
        <begin position="58"/>
        <end position="81"/>
    </location>
</feature>
<name>A0A1B9F605_9BACT</name>
<feature type="transmembrane region" description="Helical" evidence="1">
    <location>
        <begin position="345"/>
        <end position="366"/>
    </location>
</feature>
<dbReference type="STRING" id="1156395.DBT_1116"/>
<reference evidence="2 3" key="1">
    <citation type="submission" date="2016-06" db="EMBL/GenBank/DDBJ databases">
        <title>Respiratory ammonification of nitrate coupled to the oxidation of elemental sulfur in deep-sea autotrophic thermophilic bacteria.</title>
        <authorList>
            <person name="Slobodkina G.B."/>
            <person name="Mardanov A.V."/>
            <person name="Ravin N.V."/>
            <person name="Frolova A.A."/>
            <person name="Viryasiv M.B."/>
            <person name="Chernyh N.A."/>
            <person name="Bonch-Osmolovskaya E.A."/>
            <person name="Slobodkin A.I."/>
        </authorList>
    </citation>
    <scope>NUCLEOTIDE SEQUENCE [LARGE SCALE GENOMIC DNA]</scope>
    <source>
        <strain evidence="2 3">S69</strain>
    </source>
</reference>
<dbReference type="EMBL" id="MAGO01000005">
    <property type="protein sequence ID" value="OCC15369.1"/>
    <property type="molecule type" value="Genomic_DNA"/>
</dbReference>
<dbReference type="RefSeq" id="WP_141674219.1">
    <property type="nucleotide sequence ID" value="NZ_MAGO01000005.1"/>
</dbReference>
<keyword evidence="1" id="KW-1133">Transmembrane helix</keyword>